<accession>A0A553DN23</accession>
<dbReference type="EMBL" id="VJZT01000041">
    <property type="protein sequence ID" value="TRX34095.1"/>
    <property type="molecule type" value="Genomic_DNA"/>
</dbReference>
<comment type="caution">
    <text evidence="1">The sequence shown here is derived from an EMBL/GenBank/DDBJ whole genome shotgun (WGS) entry which is preliminary data.</text>
</comment>
<proteinExistence type="predicted"/>
<keyword evidence="2" id="KW-1185">Reference proteome</keyword>
<organism evidence="1 2">
    <name type="scientific">Flavobacterium restrictum</name>
    <dbReference type="NCBI Taxonomy" id="2594428"/>
    <lineage>
        <taxon>Bacteria</taxon>
        <taxon>Pseudomonadati</taxon>
        <taxon>Bacteroidota</taxon>
        <taxon>Flavobacteriia</taxon>
        <taxon>Flavobacteriales</taxon>
        <taxon>Flavobacteriaceae</taxon>
        <taxon>Flavobacterium</taxon>
    </lineage>
</organism>
<dbReference type="OrthoDB" id="834994at2"/>
<evidence type="ECO:0000313" key="1">
    <source>
        <dbReference type="EMBL" id="TRX34095.1"/>
    </source>
</evidence>
<evidence type="ECO:0008006" key="3">
    <source>
        <dbReference type="Google" id="ProtNLM"/>
    </source>
</evidence>
<dbReference type="PROSITE" id="PS51257">
    <property type="entry name" value="PROKAR_LIPOPROTEIN"/>
    <property type="match status" value="1"/>
</dbReference>
<dbReference type="AlphaFoldDB" id="A0A553DN23"/>
<evidence type="ECO:0000313" key="2">
    <source>
        <dbReference type="Proteomes" id="UP000316371"/>
    </source>
</evidence>
<reference evidence="1 2" key="1">
    <citation type="submission" date="2019-07" db="EMBL/GenBank/DDBJ databases">
        <title>Novel species of Flavobacterium.</title>
        <authorList>
            <person name="Liu Q."/>
            <person name="Xin Y.-H."/>
        </authorList>
    </citation>
    <scope>NUCLEOTIDE SEQUENCE [LARGE SCALE GENOMIC DNA]</scope>
    <source>
        <strain evidence="1 2">LB1R34</strain>
    </source>
</reference>
<dbReference type="RefSeq" id="WP_144257742.1">
    <property type="nucleotide sequence ID" value="NZ_VJZT01000041.1"/>
</dbReference>
<sequence length="271" mass="31543">MKLNRKWIFFIIASTIIFLSCKQDLRSYETNEIKLVKMEIQEDLETYISHPASNDKICLIEIEKAKQDISRGKISFCMPSGEGNHELRQEKYIKILCEKHGIFFKYEEMNDAINKSGRQGCYKAYMDSFLAKKYGKNFKKSVLENADQILIKSNDTINSYFCDIKPVIKGIDLQDESIEVKINSTLKNQLVKDNLGYLPTINLIFFIDKKGSLSDFYLDSFNDNKKNSNIKFKNQLLITAIEELKKYKKSEPGKIKDKNVITKNSVRIIFY</sequence>
<dbReference type="Proteomes" id="UP000316371">
    <property type="component" value="Unassembled WGS sequence"/>
</dbReference>
<protein>
    <recommendedName>
        <fullName evidence="3">Lipoprotein</fullName>
    </recommendedName>
</protein>
<gene>
    <name evidence="1" type="ORF">FNW21_15940</name>
</gene>
<name>A0A553DN23_9FLAO</name>